<reference evidence="3" key="1">
    <citation type="journal article" date="2020" name="Stud. Mycol.">
        <title>101 Dothideomycetes genomes: a test case for predicting lifestyles and emergence of pathogens.</title>
        <authorList>
            <person name="Haridas S."/>
            <person name="Albert R."/>
            <person name="Binder M."/>
            <person name="Bloem J."/>
            <person name="Labutti K."/>
            <person name="Salamov A."/>
            <person name="Andreopoulos B."/>
            <person name="Baker S."/>
            <person name="Barry K."/>
            <person name="Bills G."/>
            <person name="Bluhm B."/>
            <person name="Cannon C."/>
            <person name="Castanera R."/>
            <person name="Culley D."/>
            <person name="Daum C."/>
            <person name="Ezra D."/>
            <person name="Gonzalez J."/>
            <person name="Henrissat B."/>
            <person name="Kuo A."/>
            <person name="Liang C."/>
            <person name="Lipzen A."/>
            <person name="Lutzoni F."/>
            <person name="Magnuson J."/>
            <person name="Mondo S."/>
            <person name="Nolan M."/>
            <person name="Ohm R."/>
            <person name="Pangilinan J."/>
            <person name="Park H.-J."/>
            <person name="Ramirez L."/>
            <person name="Alfaro M."/>
            <person name="Sun H."/>
            <person name="Tritt A."/>
            <person name="Yoshinaga Y."/>
            <person name="Zwiers L.-H."/>
            <person name="Turgeon B."/>
            <person name="Goodwin S."/>
            <person name="Spatafora J."/>
            <person name="Crous P."/>
            <person name="Grigoriev I."/>
        </authorList>
    </citation>
    <scope>NUCLEOTIDE SEQUENCE</scope>
    <source>
        <strain evidence="3">CBS 175.79</strain>
    </source>
</reference>
<feature type="compositionally biased region" description="Polar residues" evidence="1">
    <location>
        <begin position="1"/>
        <end position="11"/>
    </location>
</feature>
<dbReference type="EMBL" id="ML978068">
    <property type="protein sequence ID" value="KAF2017022.1"/>
    <property type="molecule type" value="Genomic_DNA"/>
</dbReference>
<evidence type="ECO:0000313" key="4">
    <source>
        <dbReference type="Proteomes" id="UP000799778"/>
    </source>
</evidence>
<feature type="compositionally biased region" description="Low complexity" evidence="1">
    <location>
        <begin position="103"/>
        <end position="118"/>
    </location>
</feature>
<accession>A0A6A5XUX5</accession>
<gene>
    <name evidence="3" type="ORF">BU24DRAFT_420045</name>
</gene>
<dbReference type="GeneID" id="54284776"/>
<feature type="region of interest" description="Disordered" evidence="1">
    <location>
        <begin position="1"/>
        <end position="27"/>
    </location>
</feature>
<feature type="transmembrane region" description="Helical" evidence="2">
    <location>
        <begin position="467"/>
        <end position="492"/>
    </location>
</feature>
<feature type="compositionally biased region" description="Polar residues" evidence="1">
    <location>
        <begin position="83"/>
        <end position="99"/>
    </location>
</feature>
<sequence>DIHSMLPSQNVETEHELPDSGPPTSLSQECIQTVDFASQQDECANNGVSMAAQEDAASVCAGQVQSSFSTIPSDGPGVGRSCSAPNLKTNAGNSSNTSFMEGWPSSSTSLTPSPSTWSFQSVEHLSVRRPNPKLAHTRRHEGHEGHITTSQSSRDLNSNSTTSTPTHKRSAQLSDGTRLWTLMDTVPGLLGTRKHLEGLREMKKSKLSLVIPKDASGNDLFDRNAITDRDTSLLILMTLIEQFSLPPDATTERLVKPFNFTVNMLHCWRDTDSFPPMPVTITLSQLATQVRIWQHTNTYFPLPVEYTLLHARWADIIDTHLIPESIPIEFITRTIFNELIHPALKPEDLALRIQALQQKIASGDLPRCPPAPIKPPAHPVISRLRTHQTIEYKMPAPTHPNALYARRFSHKSPLGEVQDLELGHGGSKHDPWFDPSKSQQQGHKMHSVRKAIQDGRNKYRGKRCVLWFKWIGAVSVVLAIVGGLLLACSFNIGRKGNEVWGK</sequence>
<dbReference type="RefSeq" id="XP_033385361.1">
    <property type="nucleotide sequence ID" value="XM_033527379.1"/>
</dbReference>
<dbReference type="Proteomes" id="UP000799778">
    <property type="component" value="Unassembled WGS sequence"/>
</dbReference>
<evidence type="ECO:0000256" key="2">
    <source>
        <dbReference type="SAM" id="Phobius"/>
    </source>
</evidence>
<evidence type="ECO:0000256" key="1">
    <source>
        <dbReference type="SAM" id="MobiDB-lite"/>
    </source>
</evidence>
<name>A0A6A5XUX5_9PLEO</name>
<keyword evidence="2" id="KW-0812">Transmembrane</keyword>
<proteinExistence type="predicted"/>
<keyword evidence="2" id="KW-0472">Membrane</keyword>
<feature type="region of interest" description="Disordered" evidence="1">
    <location>
        <begin position="69"/>
        <end position="175"/>
    </location>
</feature>
<organism evidence="3 4">
    <name type="scientific">Aaosphaeria arxii CBS 175.79</name>
    <dbReference type="NCBI Taxonomy" id="1450172"/>
    <lineage>
        <taxon>Eukaryota</taxon>
        <taxon>Fungi</taxon>
        <taxon>Dikarya</taxon>
        <taxon>Ascomycota</taxon>
        <taxon>Pezizomycotina</taxon>
        <taxon>Dothideomycetes</taxon>
        <taxon>Pleosporomycetidae</taxon>
        <taxon>Pleosporales</taxon>
        <taxon>Pleosporales incertae sedis</taxon>
        <taxon>Aaosphaeria</taxon>
    </lineage>
</organism>
<dbReference type="AlphaFoldDB" id="A0A6A5XUX5"/>
<evidence type="ECO:0000313" key="3">
    <source>
        <dbReference type="EMBL" id="KAF2017022.1"/>
    </source>
</evidence>
<feature type="non-terminal residue" evidence="3">
    <location>
        <position position="1"/>
    </location>
</feature>
<keyword evidence="2" id="KW-1133">Transmembrane helix</keyword>
<feature type="region of interest" description="Disordered" evidence="1">
    <location>
        <begin position="424"/>
        <end position="449"/>
    </location>
</feature>
<keyword evidence="4" id="KW-1185">Reference proteome</keyword>
<protein>
    <submittedName>
        <fullName evidence="3">Uncharacterized protein</fullName>
    </submittedName>
</protein>
<feature type="compositionally biased region" description="Polar residues" evidence="1">
    <location>
        <begin position="147"/>
        <end position="175"/>
    </location>
</feature>